<dbReference type="AlphaFoldDB" id="A0AAU7Q7R9"/>
<reference evidence="2" key="1">
    <citation type="submission" date="2024-06" db="EMBL/GenBank/DDBJ databases">
        <authorList>
            <person name="Coelho C."/>
            <person name="Bento M."/>
            <person name="Garcia E."/>
            <person name="Camelo A."/>
            <person name="Brandao I."/>
            <person name="Espirito Santo C."/>
            <person name="Trovao J."/>
            <person name="Verissimo A."/>
            <person name="Costa J."/>
            <person name="Tiago I."/>
        </authorList>
    </citation>
    <scope>NUCLEOTIDE SEQUENCE</scope>
    <source>
        <strain evidence="2">KWT182</strain>
    </source>
</reference>
<evidence type="ECO:0000256" key="1">
    <source>
        <dbReference type="SAM" id="MobiDB-lite"/>
    </source>
</evidence>
<name>A0AAU7Q7R9_9GAMM</name>
<accession>A0AAU7Q7R9</accession>
<dbReference type="EMBL" id="CP157947">
    <property type="protein sequence ID" value="XBS69245.1"/>
    <property type="molecule type" value="Genomic_DNA"/>
</dbReference>
<proteinExistence type="predicted"/>
<gene>
    <name evidence="2" type="ORF">ABK905_22745</name>
</gene>
<sequence>MAIGLAADSTFLTAIGPAADGTSLTAIGLAADSTLLTAIGLAADAVLTLAPSGSRRGLGLRDGRSIGQHHAGNDNHGA</sequence>
<organism evidence="2">
    <name type="scientific">Acerihabitans sp. KWT182</name>
    <dbReference type="NCBI Taxonomy" id="3157919"/>
    <lineage>
        <taxon>Bacteria</taxon>
        <taxon>Pseudomonadati</taxon>
        <taxon>Pseudomonadota</taxon>
        <taxon>Gammaproteobacteria</taxon>
        <taxon>Enterobacterales</taxon>
        <taxon>Pectobacteriaceae</taxon>
        <taxon>Acerihabitans</taxon>
    </lineage>
</organism>
<protein>
    <submittedName>
        <fullName evidence="2">Uncharacterized protein</fullName>
    </submittedName>
</protein>
<evidence type="ECO:0000313" key="2">
    <source>
        <dbReference type="EMBL" id="XBS69245.1"/>
    </source>
</evidence>
<feature type="region of interest" description="Disordered" evidence="1">
    <location>
        <begin position="52"/>
        <end position="78"/>
    </location>
</feature>